<organism evidence="2 3">
    <name type="scientific">Snodgrassella communis</name>
    <dbReference type="NCBI Taxonomy" id="2946699"/>
    <lineage>
        <taxon>Bacteria</taxon>
        <taxon>Pseudomonadati</taxon>
        <taxon>Pseudomonadota</taxon>
        <taxon>Betaproteobacteria</taxon>
        <taxon>Neisseriales</taxon>
        <taxon>Neisseriaceae</taxon>
        <taxon>Snodgrassella</taxon>
    </lineage>
</organism>
<keyword evidence="1" id="KW-0472">Membrane</keyword>
<evidence type="ECO:0000256" key="1">
    <source>
        <dbReference type="SAM" id="Phobius"/>
    </source>
</evidence>
<comment type="caution">
    <text evidence="2">The sequence shown here is derived from an EMBL/GenBank/DDBJ whole genome shotgun (WGS) entry which is preliminary data.</text>
</comment>
<accession>A0A836MQS8</accession>
<sequence>MTFSFPLEALQQISLLLIKTFVLIISALYLGMSMNMITYDYAFLIKDAIITSPFNLN</sequence>
<evidence type="ECO:0000313" key="2">
    <source>
        <dbReference type="EMBL" id="KDN14533.1"/>
    </source>
</evidence>
<protein>
    <submittedName>
        <fullName evidence="2">Uncharacterized protein</fullName>
    </submittedName>
</protein>
<keyword evidence="1" id="KW-1133">Transmembrane helix</keyword>
<keyword evidence="3" id="KW-1185">Reference proteome</keyword>
<proteinExistence type="predicted"/>
<dbReference type="EMBL" id="JFZV01000006">
    <property type="protein sequence ID" value="KDN14533.1"/>
    <property type="molecule type" value="Genomic_DNA"/>
</dbReference>
<reference evidence="2 3" key="1">
    <citation type="submission" date="2014-03" db="EMBL/GenBank/DDBJ databases">
        <title>The genomes of two eusocial bee gut symbionts.</title>
        <authorList>
            <person name="Kwong W.K."/>
            <person name="Engel P."/>
            <person name="Koch H."/>
            <person name="Moran N.A."/>
        </authorList>
    </citation>
    <scope>NUCLEOTIDE SEQUENCE [LARGE SCALE GENOMIC DNA]</scope>
    <source>
        <strain evidence="3">wkB29</strain>
    </source>
</reference>
<name>A0A836MQS8_9NEIS</name>
<dbReference type="Proteomes" id="UP000027170">
    <property type="component" value="Unassembled WGS sequence"/>
</dbReference>
<evidence type="ECO:0000313" key="3">
    <source>
        <dbReference type="Proteomes" id="UP000027170"/>
    </source>
</evidence>
<feature type="transmembrane region" description="Helical" evidence="1">
    <location>
        <begin position="12"/>
        <end position="31"/>
    </location>
</feature>
<keyword evidence="1" id="KW-0812">Transmembrane</keyword>
<gene>
    <name evidence="2" type="ORF">SALWKB29_1323</name>
</gene>
<dbReference type="AlphaFoldDB" id="A0A836MQS8"/>